<gene>
    <name evidence="2" type="ORF">FD02_GL000864</name>
</gene>
<evidence type="ECO:0000256" key="1">
    <source>
        <dbReference type="SAM" id="MobiDB-lite"/>
    </source>
</evidence>
<reference evidence="2 3" key="1">
    <citation type="journal article" date="2015" name="Genome Announc.">
        <title>Expanding the biotechnology potential of lactobacilli through comparative genomics of 213 strains and associated genera.</title>
        <authorList>
            <person name="Sun Z."/>
            <person name="Harris H.M."/>
            <person name="McCann A."/>
            <person name="Guo C."/>
            <person name="Argimon S."/>
            <person name="Zhang W."/>
            <person name="Yang X."/>
            <person name="Jeffery I.B."/>
            <person name="Cooney J.C."/>
            <person name="Kagawa T.F."/>
            <person name="Liu W."/>
            <person name="Song Y."/>
            <person name="Salvetti E."/>
            <person name="Wrobel A."/>
            <person name="Rasinkangas P."/>
            <person name="Parkhill J."/>
            <person name="Rea M.C."/>
            <person name="O'Sullivan O."/>
            <person name="Ritari J."/>
            <person name="Douillard F.P."/>
            <person name="Paul Ross R."/>
            <person name="Yang R."/>
            <person name="Briner A.E."/>
            <person name="Felis G.E."/>
            <person name="de Vos W.M."/>
            <person name="Barrangou R."/>
            <person name="Klaenhammer T.R."/>
            <person name="Caufield P.W."/>
            <person name="Cui Y."/>
            <person name="Zhang H."/>
            <person name="O'Toole P.W."/>
        </authorList>
    </citation>
    <scope>NUCLEOTIDE SEQUENCE [LARGE SCALE GENOMIC DNA]</scope>
    <source>
        <strain evidence="2 3">JCM 17158</strain>
    </source>
</reference>
<dbReference type="PATRIC" id="fig|1291734.4.peg.890"/>
<keyword evidence="3" id="KW-1185">Reference proteome</keyword>
<feature type="region of interest" description="Disordered" evidence="1">
    <location>
        <begin position="1"/>
        <end position="26"/>
    </location>
</feature>
<evidence type="ECO:0008006" key="4">
    <source>
        <dbReference type="Google" id="ProtNLM"/>
    </source>
</evidence>
<dbReference type="Proteomes" id="UP000051804">
    <property type="component" value="Unassembled WGS sequence"/>
</dbReference>
<dbReference type="AlphaFoldDB" id="A0A0R1JT67"/>
<evidence type="ECO:0000313" key="2">
    <source>
        <dbReference type="EMBL" id="KRK74264.1"/>
    </source>
</evidence>
<feature type="compositionally biased region" description="Basic and acidic residues" evidence="1">
    <location>
        <begin position="1"/>
        <end position="18"/>
    </location>
</feature>
<name>A0A0R1JT67_9LACO</name>
<protein>
    <recommendedName>
        <fullName evidence="4">DUF3800 domain-containing protein</fullName>
    </recommendedName>
</protein>
<accession>A0A0R1JT67</accession>
<proteinExistence type="predicted"/>
<dbReference type="OrthoDB" id="2764005at2"/>
<comment type="caution">
    <text evidence="2">The sequence shown here is derived from an EMBL/GenBank/DDBJ whole genome shotgun (WGS) entry which is preliminary data.</text>
</comment>
<sequence length="442" mass="51176">MENHLLFADEKGPQEHIKTQVSEKSSRKLDDPMRRFAMGSDMMTNYVMAVVDIPEAQLGEVEDEFLRNEKKYRKASHNFQGEIKGERLLKGKLFETGFTSMRDRELNFYLQTMQILKEHNAKVCIVTQNKVSSIITQRLHDWILISCKRMHVSFAIFTYILAKYFTLEAGVGVLEKCQEREISTYQLLKAIKFDLLNYLRSHSSSPRLVSQINSYKQILKVISKSLNINTQDSADNVGHFEWEKVDFSLELWLDERDGLRQDNSYHLFLDQGIKASSFNSNRFEKIQDGCHSDRMVGIRLADLIATITGRLMSELSLASLYDPSEPEKTIRLEEKWFSLTNGQFKLARSLTDLIINTGLHFSFNNDTYFDDAVHLQAYLAFISDFKSPDSLKLSKEKPEREFEIYAELAAAKFNQMRAMPNQIRTLFDGEQDAIDQGFLKPF</sequence>
<evidence type="ECO:0000313" key="3">
    <source>
        <dbReference type="Proteomes" id="UP000051804"/>
    </source>
</evidence>
<dbReference type="EMBL" id="AZDJ01000001">
    <property type="protein sequence ID" value="KRK74264.1"/>
    <property type="molecule type" value="Genomic_DNA"/>
</dbReference>
<organism evidence="2 3">
    <name type="scientific">Lacticaseibacillus nasuensis JCM 17158</name>
    <dbReference type="NCBI Taxonomy" id="1291734"/>
    <lineage>
        <taxon>Bacteria</taxon>
        <taxon>Bacillati</taxon>
        <taxon>Bacillota</taxon>
        <taxon>Bacilli</taxon>
        <taxon>Lactobacillales</taxon>
        <taxon>Lactobacillaceae</taxon>
        <taxon>Lacticaseibacillus</taxon>
    </lineage>
</organism>
<dbReference type="RefSeq" id="WP_054722599.1">
    <property type="nucleotide sequence ID" value="NZ_AZDJ01000001.1"/>
</dbReference>